<dbReference type="RefSeq" id="WP_162807919.1">
    <property type="nucleotide sequence ID" value="NZ_CP031376.1"/>
</dbReference>
<gene>
    <name evidence="2" type="ORF">SALLE_v1c01840</name>
</gene>
<feature type="transmembrane region" description="Helical" evidence="1">
    <location>
        <begin position="486"/>
        <end position="506"/>
    </location>
</feature>
<keyword evidence="3" id="KW-1185">Reference proteome</keyword>
<keyword evidence="1" id="KW-0472">Membrane</keyword>
<organism evidence="2 3">
    <name type="scientific">Spiroplasma alleghenense</name>
    <dbReference type="NCBI Taxonomy" id="216931"/>
    <lineage>
        <taxon>Bacteria</taxon>
        <taxon>Bacillati</taxon>
        <taxon>Mycoplasmatota</taxon>
        <taxon>Mollicutes</taxon>
        <taxon>Entomoplasmatales</taxon>
        <taxon>Spiroplasmataceae</taxon>
        <taxon>Spiroplasma</taxon>
    </lineage>
</organism>
<keyword evidence="1" id="KW-1133">Transmembrane helix</keyword>
<name>A0A345Z2N1_9MOLU</name>
<dbReference type="Proteomes" id="UP000254792">
    <property type="component" value="Chromosome"/>
</dbReference>
<proteinExistence type="predicted"/>
<reference evidence="2 3" key="1">
    <citation type="submission" date="2018-07" db="EMBL/GenBank/DDBJ databases">
        <title>Complete genome sequence of Spiroplasma alleghenense PLHS-1 (ATCC 51752).</title>
        <authorList>
            <person name="Chou L."/>
            <person name="Lee T.-Y."/>
            <person name="Tsai Y.-M."/>
            <person name="Kuo C.-H."/>
        </authorList>
    </citation>
    <scope>NUCLEOTIDE SEQUENCE [LARGE SCALE GENOMIC DNA]</scope>
    <source>
        <strain evidence="2 3">PLHS-1</strain>
    </source>
</reference>
<keyword evidence="1" id="KW-0812">Transmembrane</keyword>
<feature type="transmembrane region" description="Helical" evidence="1">
    <location>
        <begin position="53"/>
        <end position="79"/>
    </location>
</feature>
<accession>A0A345Z2N1</accession>
<sequence length="512" mass="60269">MKNSYFILSKSLFLNILKNKSLWIIFSTINLLNLLMIILVIGLKNPNNYLNFYVFITSLPIIISIIFGVYIISLTVKLFNEHAKDKIINLESRNGFSKKTIYFSRVTILISFYAIILLALILVNSLSYAISSRDVLSYRVCFIALGWYAIIGLVIFSISLFFSILFNSTWSSLLSILMMFIISIGISLYSIVPVNYQKIDSADVKDEHSLGFNTIWIKYFTNIEREFERIPENQKILEQCQEFYENAFGDAPLNNKYLFKEGPAFWNEDFKEMEESDNEYLNMIAYFHNIFEKNNNSKSKFSDFNIFNDQINLSKTKPMVNFLKQNNTEYRFITNLVENFLNNFKIQTAANIPDKNERLYFGDKNNLFEEVEKTYHNADEFLFFQILQIIFYNQLDLSNEPRVNSSEDEEDIREINAFSQLIKMRNLTNPLGHFNLMYFGKIYSDDNIDYNSINASLYLFGQKYNLKAFKDSEGYIAFETNLDIEWFYFSYFILSASLIGAQYFLFQRKVWN</sequence>
<evidence type="ECO:0000256" key="1">
    <source>
        <dbReference type="SAM" id="Phobius"/>
    </source>
</evidence>
<feature type="transmembrane region" description="Helical" evidence="1">
    <location>
        <begin position="21"/>
        <end position="41"/>
    </location>
</feature>
<protein>
    <submittedName>
        <fullName evidence="2">Uncharacterized protein</fullName>
    </submittedName>
</protein>
<feature type="transmembrane region" description="Helical" evidence="1">
    <location>
        <begin position="142"/>
        <end position="166"/>
    </location>
</feature>
<dbReference type="EMBL" id="CP031376">
    <property type="protein sequence ID" value="AXK50860.1"/>
    <property type="molecule type" value="Genomic_DNA"/>
</dbReference>
<evidence type="ECO:0000313" key="3">
    <source>
        <dbReference type="Proteomes" id="UP000254792"/>
    </source>
</evidence>
<feature type="transmembrane region" description="Helical" evidence="1">
    <location>
        <begin position="173"/>
        <end position="192"/>
    </location>
</feature>
<dbReference type="AlphaFoldDB" id="A0A345Z2N1"/>
<dbReference type="KEGG" id="salx:SALLE_v1c01840"/>
<evidence type="ECO:0000313" key="2">
    <source>
        <dbReference type="EMBL" id="AXK50860.1"/>
    </source>
</evidence>
<feature type="transmembrane region" description="Helical" evidence="1">
    <location>
        <begin position="100"/>
        <end position="122"/>
    </location>
</feature>